<name>A0A4R0EHA8_9GAMM</name>
<dbReference type="SUPFAM" id="SSF55073">
    <property type="entry name" value="Nucleotide cyclase"/>
    <property type="match status" value="1"/>
</dbReference>
<evidence type="ECO:0000256" key="1">
    <source>
        <dbReference type="ARBA" id="ARBA00012528"/>
    </source>
</evidence>
<dbReference type="GO" id="GO:0052621">
    <property type="term" value="F:diguanylate cyclase activity"/>
    <property type="evidence" value="ECO:0007669"/>
    <property type="project" value="UniProtKB-EC"/>
</dbReference>
<dbReference type="EMBL" id="SJOA01000024">
    <property type="protein sequence ID" value="TCB55991.1"/>
    <property type="molecule type" value="Genomic_DNA"/>
</dbReference>
<dbReference type="SUPFAM" id="SSF55781">
    <property type="entry name" value="GAF domain-like"/>
    <property type="match status" value="1"/>
</dbReference>
<evidence type="ECO:0000313" key="5">
    <source>
        <dbReference type="Proteomes" id="UP000291380"/>
    </source>
</evidence>
<dbReference type="EC" id="2.7.7.65" evidence="1"/>
<dbReference type="Pfam" id="PF01590">
    <property type="entry name" value="GAF"/>
    <property type="match status" value="1"/>
</dbReference>
<organism evidence="4 5">
    <name type="scientific">Acinetobacter terrae</name>
    <dbReference type="NCBI Taxonomy" id="2731247"/>
    <lineage>
        <taxon>Bacteria</taxon>
        <taxon>Pseudomonadati</taxon>
        <taxon>Pseudomonadota</taxon>
        <taxon>Gammaproteobacteria</taxon>
        <taxon>Moraxellales</taxon>
        <taxon>Moraxellaceae</taxon>
        <taxon>Acinetobacter</taxon>
        <taxon>Acinetobacter Taxon 24</taxon>
    </lineage>
</organism>
<dbReference type="InterPro" id="IPR000160">
    <property type="entry name" value="GGDEF_dom"/>
</dbReference>
<reference evidence="4 5" key="1">
    <citation type="submission" date="2019-02" db="EMBL/GenBank/DDBJ databases">
        <title>High diversity of culturable Acinetobacter species in natural soil and water ecosystems.</title>
        <authorList>
            <person name="Radolfova-Krizova L."/>
            <person name="Nemec A."/>
        </authorList>
    </citation>
    <scope>NUCLEOTIDE SEQUENCE [LARGE SCALE GENOMIC DNA]</scope>
    <source>
        <strain evidence="4 5">ANC 4281</strain>
    </source>
</reference>
<dbReference type="Proteomes" id="UP000291380">
    <property type="component" value="Unassembled WGS sequence"/>
</dbReference>
<dbReference type="InterPro" id="IPR003018">
    <property type="entry name" value="GAF"/>
</dbReference>
<dbReference type="PROSITE" id="PS50887">
    <property type="entry name" value="GGDEF"/>
    <property type="match status" value="1"/>
</dbReference>
<dbReference type="GO" id="GO:0005886">
    <property type="term" value="C:plasma membrane"/>
    <property type="evidence" value="ECO:0007669"/>
    <property type="project" value="TreeGrafter"/>
</dbReference>
<dbReference type="Gene3D" id="3.30.70.270">
    <property type="match status" value="1"/>
</dbReference>
<dbReference type="InterPro" id="IPR029787">
    <property type="entry name" value="Nucleotide_cyclase"/>
</dbReference>
<reference evidence="3 6" key="2">
    <citation type="submission" date="2020-04" db="EMBL/GenBank/DDBJ databases">
        <title>Acinetobacter Taxon 24.</title>
        <authorList>
            <person name="Nemec A."/>
            <person name="Radolfova-Krizova L."/>
            <person name="Higgins P.G."/>
            <person name="Spanelova P."/>
        </authorList>
    </citation>
    <scope>NUCLEOTIDE SEQUENCE [LARGE SCALE GENOMIC DNA]</scope>
    <source>
        <strain evidence="3 6">ANC 5380</strain>
    </source>
</reference>
<dbReference type="InterPro" id="IPR029016">
    <property type="entry name" value="GAF-like_dom_sf"/>
</dbReference>
<accession>A0A4R0EHA8</accession>
<dbReference type="NCBIfam" id="TIGR00254">
    <property type="entry name" value="GGDEF"/>
    <property type="match status" value="1"/>
</dbReference>
<gene>
    <name evidence="4" type="ORF">E0H85_14530</name>
    <name evidence="3" type="ORF">HLH17_13990</name>
</gene>
<dbReference type="GO" id="GO:0043709">
    <property type="term" value="P:cell adhesion involved in single-species biofilm formation"/>
    <property type="evidence" value="ECO:0007669"/>
    <property type="project" value="TreeGrafter"/>
</dbReference>
<dbReference type="InterPro" id="IPR043128">
    <property type="entry name" value="Rev_trsase/Diguanyl_cyclase"/>
</dbReference>
<comment type="caution">
    <text evidence="4">The sequence shown here is derived from an EMBL/GenBank/DDBJ whole genome shotgun (WGS) entry which is preliminary data.</text>
</comment>
<dbReference type="OrthoDB" id="9812358at2"/>
<sequence>MNTINFKNFEEAGQAILQFLHKRFGFDLWMITRVEGKDWIVLQSEDHGYDIKPGHVFKWADSFCSHMVKGKAPKIAPHCEDIPLYATAPISQQVSIKSYIGQPILNEDGSLFGTLCAIDPHPKPETIVQDIEIIELLGNLLSKILQAELRQNQQFSEVKRLKTKAFRDGLTGLYNRRAWDELISKEEERCKRYGHSAAVFFIDINNLKEVNDNLGHVVGDHLIQQAANVLSDTVRSNDIVARLGGDEFVILSVENNKTGAERLLKRIIDAFAQAKISIAIGFSMRHPARGLLFAAEQADKKMFEHKRQFKFDLKSDIRVVTSDS</sequence>
<dbReference type="Pfam" id="PF00990">
    <property type="entry name" value="GGDEF"/>
    <property type="match status" value="1"/>
</dbReference>
<dbReference type="PANTHER" id="PTHR45138:SF6">
    <property type="entry name" value="DIGUANYLATE CYCLASE DGCN"/>
    <property type="match status" value="1"/>
</dbReference>
<dbReference type="EMBL" id="JABERL010000052">
    <property type="protein sequence ID" value="NNH78739.1"/>
    <property type="molecule type" value="Genomic_DNA"/>
</dbReference>
<evidence type="ECO:0000259" key="2">
    <source>
        <dbReference type="PROSITE" id="PS50887"/>
    </source>
</evidence>
<accession>A0A7Y2WBX9</accession>
<dbReference type="Proteomes" id="UP000569202">
    <property type="component" value="Unassembled WGS sequence"/>
</dbReference>
<dbReference type="CDD" id="cd01949">
    <property type="entry name" value="GGDEF"/>
    <property type="match status" value="1"/>
</dbReference>
<dbReference type="GO" id="GO:1902201">
    <property type="term" value="P:negative regulation of bacterial-type flagellum-dependent cell motility"/>
    <property type="evidence" value="ECO:0007669"/>
    <property type="project" value="TreeGrafter"/>
</dbReference>
<dbReference type="Gene3D" id="3.30.450.40">
    <property type="match status" value="1"/>
</dbReference>
<dbReference type="RefSeq" id="WP_067723133.1">
    <property type="nucleotide sequence ID" value="NZ_JABERL010000052.1"/>
</dbReference>
<dbReference type="InterPro" id="IPR050469">
    <property type="entry name" value="Diguanylate_Cyclase"/>
</dbReference>
<dbReference type="PANTHER" id="PTHR45138">
    <property type="entry name" value="REGULATORY COMPONENTS OF SENSORY TRANSDUCTION SYSTEM"/>
    <property type="match status" value="1"/>
</dbReference>
<proteinExistence type="predicted"/>
<feature type="domain" description="GGDEF" evidence="2">
    <location>
        <begin position="195"/>
        <end position="322"/>
    </location>
</feature>
<evidence type="ECO:0000313" key="6">
    <source>
        <dbReference type="Proteomes" id="UP000569202"/>
    </source>
</evidence>
<evidence type="ECO:0000313" key="4">
    <source>
        <dbReference type="EMBL" id="TCB55991.1"/>
    </source>
</evidence>
<dbReference type="SMART" id="SM00065">
    <property type="entry name" value="GAF"/>
    <property type="match status" value="1"/>
</dbReference>
<evidence type="ECO:0000313" key="3">
    <source>
        <dbReference type="EMBL" id="NNH78739.1"/>
    </source>
</evidence>
<dbReference type="AlphaFoldDB" id="A0A4R0EHA8"/>
<dbReference type="SMART" id="SM00267">
    <property type="entry name" value="GGDEF"/>
    <property type="match status" value="1"/>
</dbReference>
<protein>
    <recommendedName>
        <fullName evidence="1">diguanylate cyclase</fullName>
        <ecNumber evidence="1">2.7.7.65</ecNumber>
    </recommendedName>
</protein>